<keyword evidence="5" id="KW-0809">Transit peptide</keyword>
<reference evidence="14" key="2">
    <citation type="submission" date="2025-08" db="UniProtKB">
        <authorList>
            <consortium name="Ensembl"/>
        </authorList>
    </citation>
    <scope>IDENTIFICATION</scope>
</reference>
<dbReference type="Gene3D" id="3.30.2350.10">
    <property type="entry name" value="Pseudouridine synthase"/>
    <property type="match status" value="1"/>
</dbReference>
<comment type="catalytic activity">
    <reaction evidence="2">
        <text>uridine in 5S rRNA = pseudouridine in 5S rRNA</text>
        <dbReference type="Rhea" id="RHEA:47036"/>
        <dbReference type="Rhea" id="RHEA-COMP:11730"/>
        <dbReference type="Rhea" id="RHEA-COMP:11731"/>
        <dbReference type="ChEBI" id="CHEBI:65314"/>
        <dbReference type="ChEBI" id="CHEBI:65315"/>
    </reaction>
</comment>
<dbReference type="GO" id="GO:0035770">
    <property type="term" value="C:ribonucleoprotein granule"/>
    <property type="evidence" value="ECO:0007669"/>
    <property type="project" value="Ensembl"/>
</dbReference>
<dbReference type="OMA" id="AKKYWAI"/>
<reference evidence="14 15" key="1">
    <citation type="journal article" date="2012" name="Nature">
        <title>The bonobo genome compared with the chimpanzee and human genomes.</title>
        <authorList>
            <person name="Prufer K."/>
            <person name="Munch K."/>
            <person name="Hellmann I."/>
            <person name="Akagi K."/>
            <person name="Miller J.R."/>
            <person name="Walenz B."/>
            <person name="Koren S."/>
            <person name="Sutton G."/>
            <person name="Kodira C."/>
            <person name="Winer R."/>
            <person name="Knight J.R."/>
            <person name="Mullikin J.C."/>
            <person name="Meader S.J."/>
            <person name="Ponting C.P."/>
            <person name="Lunter G."/>
            <person name="Higashino S."/>
            <person name="Hobolth A."/>
            <person name="Dutheil J."/>
            <person name="Karakoc E."/>
            <person name="Alkan C."/>
            <person name="Sajjadian S."/>
            <person name="Catacchio C.R."/>
            <person name="Ventura M."/>
            <person name="Marques-Bonet T."/>
            <person name="Eichler E.E."/>
            <person name="Andre C."/>
            <person name="Atencia R."/>
            <person name="Mugisha L."/>
            <person name="Junhold J."/>
            <person name="Patterson N."/>
            <person name="Siebauer M."/>
            <person name="Good J.M."/>
            <person name="Fischer A."/>
            <person name="Ptak S.E."/>
            <person name="Lachmann M."/>
            <person name="Symer D.E."/>
            <person name="Mailund T."/>
            <person name="Schierup M.H."/>
            <person name="Andres A.M."/>
            <person name="Kelso J."/>
            <person name="Paabo S."/>
        </authorList>
    </citation>
    <scope>NUCLEOTIDE SEQUENCE [LARGE SCALE GENOMIC DNA]</scope>
</reference>
<evidence type="ECO:0000256" key="3">
    <source>
        <dbReference type="ARBA" id="ARBA00004173"/>
    </source>
</evidence>
<evidence type="ECO:0000313" key="15">
    <source>
        <dbReference type="Proteomes" id="UP000240080"/>
    </source>
</evidence>
<evidence type="ECO:0000256" key="5">
    <source>
        <dbReference type="ARBA" id="ARBA00022946"/>
    </source>
</evidence>
<evidence type="ECO:0000256" key="11">
    <source>
        <dbReference type="ARBA" id="ARBA00057531"/>
    </source>
</evidence>
<dbReference type="GO" id="GO:1990400">
    <property type="term" value="F:mitochondrial ribosomal large subunit rRNA binding"/>
    <property type="evidence" value="ECO:0007669"/>
    <property type="project" value="Ensembl"/>
</dbReference>
<dbReference type="InterPro" id="IPR020103">
    <property type="entry name" value="PsdUridine_synth_cat_dom_sf"/>
</dbReference>
<proteinExistence type="inferred from homology"/>
<dbReference type="RefSeq" id="XP_003819946.2">
    <property type="nucleotide sequence ID" value="XM_003819898.6"/>
</dbReference>
<comment type="catalytic activity">
    <reaction evidence="1">
        <text>a uridine in mRNA = a pseudouridine in mRNA</text>
        <dbReference type="Rhea" id="RHEA:56644"/>
        <dbReference type="Rhea" id="RHEA-COMP:14658"/>
        <dbReference type="Rhea" id="RHEA-COMP:14659"/>
        <dbReference type="ChEBI" id="CHEBI:65314"/>
        <dbReference type="ChEBI" id="CHEBI:65315"/>
    </reaction>
</comment>
<reference evidence="14" key="3">
    <citation type="submission" date="2025-09" db="UniProtKB">
        <authorList>
            <consortium name="Ensembl"/>
        </authorList>
    </citation>
    <scope>IDENTIFICATION</scope>
</reference>
<dbReference type="InterPro" id="IPR006145">
    <property type="entry name" value="PsdUridine_synth_RsuA/RluA"/>
</dbReference>
<dbReference type="PROSITE" id="PS01129">
    <property type="entry name" value="PSI_RLU"/>
    <property type="match status" value="1"/>
</dbReference>
<keyword evidence="15" id="KW-1185">Reference proteome</keyword>
<feature type="domain" description="Pseudouridine synthase RsuA/RluA-like" evidence="13">
    <location>
        <begin position="133"/>
        <end position="304"/>
    </location>
</feature>
<evidence type="ECO:0000313" key="14">
    <source>
        <dbReference type="Ensembl" id="ENSPPAP00000040460.1"/>
    </source>
</evidence>
<comment type="similarity">
    <text evidence="4">Belongs to the pseudouridine synthase RluA family.</text>
</comment>
<dbReference type="PANTHER" id="PTHR21600:SF83">
    <property type="entry name" value="PSEUDOURIDYLATE SYNTHASE RPUSD4, MITOCHONDRIAL"/>
    <property type="match status" value="1"/>
</dbReference>
<dbReference type="SMR" id="A0A2R9CET7"/>
<comment type="subunit">
    <text evidence="12">Interacts with 16S mt-rRNA, mt-tRNA(Phe) and mt-tRNA(Met). Forms a regulatory protein-RNA complex, consisting of RCC1L, NGRN, RPUSD3, RPUSD4, TRUB2, FASTKD2 and 16S mt-rRNA.</text>
</comment>
<sequence length="405" mass="45270">MTCRAPQLPPHCSRPSHVVLARPALPCKMAAPRWSASGPWIRGNGQGCGSLFTLVSKPFCSAAAASTAINAQRLAEKLRAQKREQDTKKEPVSTNAVQRRVQEIVRFTRQLQRVHPNVLAKALTRGILHQDKNLVVINKPYGLPVHGGPGVQLCITDVLPILAKMLHGHKAEPLHLCHRLDKETTGVMVLAWDKDMAHQVQELFRTRQVVKKYWAITVHVPMPSAGVVDIPIVEKEAQGQQQHHKMTLSPSYRMDDGKMVKVRRSRNAQVAVTQYQVLSSTLSSALVELQPITGIKHQLRVHLSFGLDCPILGDHKYSDWNRLAPQKLSVGTLKKLGLEQSKARYIPLHLHARQLILPALGSGKEELNLVCKLPRFFVHSLHRLRLEMPNEDQNENNEAKCLGAQ</sequence>
<dbReference type="GO" id="GO:0000049">
    <property type="term" value="F:tRNA binding"/>
    <property type="evidence" value="ECO:0007669"/>
    <property type="project" value="Ensembl"/>
</dbReference>
<evidence type="ECO:0000256" key="10">
    <source>
        <dbReference type="ARBA" id="ARBA00041563"/>
    </source>
</evidence>
<dbReference type="GO" id="GO:0070131">
    <property type="term" value="P:positive regulation of mitochondrial translation"/>
    <property type="evidence" value="ECO:0007669"/>
    <property type="project" value="Ensembl"/>
</dbReference>
<dbReference type="GO" id="GO:0005654">
    <property type="term" value="C:nucleoplasm"/>
    <property type="evidence" value="ECO:0007669"/>
    <property type="project" value="Ensembl"/>
</dbReference>
<dbReference type="EMBL" id="AJFE02068369">
    <property type="status" value="NOT_ANNOTATED_CDS"/>
    <property type="molecule type" value="Genomic_DNA"/>
</dbReference>
<comment type="subcellular location">
    <subcellularLocation>
        <location evidence="3">Mitochondrion</location>
    </subcellularLocation>
</comment>
<name>A0A2R9CET7_PANPA</name>
<dbReference type="GO" id="GO:0031118">
    <property type="term" value="P:rRNA pseudouridine synthesis"/>
    <property type="evidence" value="ECO:0007669"/>
    <property type="project" value="Ensembl"/>
</dbReference>
<evidence type="ECO:0000256" key="12">
    <source>
        <dbReference type="ARBA" id="ARBA00062649"/>
    </source>
</evidence>
<evidence type="ECO:0000256" key="6">
    <source>
        <dbReference type="ARBA" id="ARBA00023128"/>
    </source>
</evidence>
<accession>A0A2R9CET7</accession>
<dbReference type="Bgee" id="ENSPPAG00000042883">
    <property type="expression patterns" value="Expressed in liver and 6 other cell types or tissues"/>
</dbReference>
<dbReference type="Proteomes" id="UP000240080">
    <property type="component" value="Chromosome 11"/>
</dbReference>
<comment type="function">
    <text evidence="11">Catalyzes uridine to pseudouridine isomerization (pseudouridylation) of different mitochondrial RNA substrates. Acts on position 1397 in 16S mitochondrial ribosomal RNA (16S mt-rRNA). This modification is required for the assembly of 16S mt-rRNA into a functional mitochondrial ribosome. As a component of a functional protein-RNA module, consisting of RCC1L, NGRN, RPUSD3, RPUSD4, TRUB2, FASTKD2 and 16S mt-rRNA, controls 16S mt-rRNA abundance and is required for intra-mitochondrial translation. Acts on position 39 in mitochondrial tRNA(Phe). Also catalyzes pseudouridylation of mRNAs in nucleus: acts as a regulator of pre-mRNA splicing by mediating pseudouridylation of pre-mRNAs at locations associated with alternatively spliced regions. Pseudouridylation of pre-mRNAs near splice sites directly regulates mRNA splicing and mRNA 3'-end processing.</text>
</comment>
<dbReference type="GO" id="GO:1990481">
    <property type="term" value="P:mRNA pseudouridine synthesis"/>
    <property type="evidence" value="ECO:0007669"/>
    <property type="project" value="Ensembl"/>
</dbReference>
<dbReference type="SUPFAM" id="SSF55120">
    <property type="entry name" value="Pseudouridine synthase"/>
    <property type="match status" value="1"/>
</dbReference>
<evidence type="ECO:0000256" key="2">
    <source>
        <dbReference type="ARBA" id="ARBA00001896"/>
    </source>
</evidence>
<dbReference type="CDD" id="cd02869">
    <property type="entry name" value="PseudoU_synth_RluA_like"/>
    <property type="match status" value="1"/>
</dbReference>
<dbReference type="CTD" id="84881"/>
<dbReference type="InterPro" id="IPR050188">
    <property type="entry name" value="RluA_PseudoU_synthase"/>
</dbReference>
<dbReference type="KEGG" id="pps:100977585"/>
<organism evidence="14 15">
    <name type="scientific">Pan paniscus</name>
    <name type="common">Pygmy chimpanzee</name>
    <name type="synonym">Bonobo</name>
    <dbReference type="NCBI Taxonomy" id="9597"/>
    <lineage>
        <taxon>Eukaryota</taxon>
        <taxon>Metazoa</taxon>
        <taxon>Chordata</taxon>
        <taxon>Craniata</taxon>
        <taxon>Vertebrata</taxon>
        <taxon>Euteleostomi</taxon>
        <taxon>Mammalia</taxon>
        <taxon>Eutheria</taxon>
        <taxon>Euarchontoglires</taxon>
        <taxon>Primates</taxon>
        <taxon>Haplorrhini</taxon>
        <taxon>Catarrhini</taxon>
        <taxon>Hominidae</taxon>
        <taxon>Pan</taxon>
    </lineage>
</organism>
<evidence type="ECO:0000256" key="4">
    <source>
        <dbReference type="ARBA" id="ARBA00010876"/>
    </source>
</evidence>
<dbReference type="Pfam" id="PF00849">
    <property type="entry name" value="PseudoU_synth_2"/>
    <property type="match status" value="1"/>
</dbReference>
<dbReference type="STRING" id="9597.ENSPPAP00000040460"/>
<dbReference type="GO" id="GO:0070902">
    <property type="term" value="P:mitochondrial tRNA pseudouridine synthesis"/>
    <property type="evidence" value="ECO:0007669"/>
    <property type="project" value="Ensembl"/>
</dbReference>
<gene>
    <name evidence="14" type="primary">RPUSD4</name>
</gene>
<evidence type="ECO:0000256" key="9">
    <source>
        <dbReference type="ARBA" id="ARBA00039953"/>
    </source>
</evidence>
<dbReference type="InterPro" id="IPR006224">
    <property type="entry name" value="PsdUridine_synth_RluA-like_CS"/>
</dbReference>
<keyword evidence="7" id="KW-0413">Isomerase</keyword>
<dbReference type="GO" id="GO:0009982">
    <property type="term" value="F:pseudouridine synthase activity"/>
    <property type="evidence" value="ECO:0007669"/>
    <property type="project" value="Ensembl"/>
</dbReference>
<comment type="catalytic activity">
    <reaction evidence="8">
        <text>a uridine in tRNA = a pseudouridine in tRNA</text>
        <dbReference type="Rhea" id="RHEA:54572"/>
        <dbReference type="Rhea" id="RHEA-COMP:13339"/>
        <dbReference type="Rhea" id="RHEA-COMP:13934"/>
        <dbReference type="ChEBI" id="CHEBI:65314"/>
        <dbReference type="ChEBI" id="CHEBI:65315"/>
    </reaction>
</comment>
<dbReference type="AlphaFoldDB" id="A0A2R9CET7"/>
<protein>
    <recommendedName>
        <fullName evidence="9">Pseudouridylate synthase RPUSD4, mitochondrial</fullName>
    </recommendedName>
    <alternativeName>
        <fullName evidence="10">RNA pseudouridylate synthase domain-containing protein 4</fullName>
    </alternativeName>
</protein>
<dbReference type="GO" id="GO:0005759">
    <property type="term" value="C:mitochondrial matrix"/>
    <property type="evidence" value="ECO:0007669"/>
    <property type="project" value="Ensembl"/>
</dbReference>
<evidence type="ECO:0000256" key="8">
    <source>
        <dbReference type="ARBA" id="ARBA00036943"/>
    </source>
</evidence>
<evidence type="ECO:0000259" key="13">
    <source>
        <dbReference type="Pfam" id="PF00849"/>
    </source>
</evidence>
<dbReference type="GeneID" id="100977585"/>
<evidence type="ECO:0000256" key="7">
    <source>
        <dbReference type="ARBA" id="ARBA00023235"/>
    </source>
</evidence>
<dbReference type="FunFam" id="3.30.2350.10:FF:000015">
    <property type="entry name" value="Mitochondrial RNA pseudouridine synthase RPUSD4"/>
    <property type="match status" value="1"/>
</dbReference>
<keyword evidence="6" id="KW-0496">Mitochondrion</keyword>
<dbReference type="PANTHER" id="PTHR21600">
    <property type="entry name" value="MITOCHONDRIAL RNA PSEUDOURIDINE SYNTHASE"/>
    <property type="match status" value="1"/>
</dbReference>
<dbReference type="Ensembl" id="ENSPPAT00000063376.1">
    <property type="protein sequence ID" value="ENSPPAP00000040460.1"/>
    <property type="gene ID" value="ENSPPAG00000042883.1"/>
</dbReference>
<dbReference type="GeneTree" id="ENSGT00940000158436"/>
<evidence type="ECO:0000256" key="1">
    <source>
        <dbReference type="ARBA" id="ARBA00001166"/>
    </source>
</evidence>